<comment type="caution">
    <text evidence="2">The sequence shown here is derived from an EMBL/GenBank/DDBJ whole genome shotgun (WGS) entry which is preliminary data.</text>
</comment>
<sequence>MNERRLTKSIRLGLAIVLVGGVAGCDTLSGMNPFAEKKTPLPGERHPVRQVAPPPPDTVPQPLSALPQDTNIKFA</sequence>
<feature type="compositionally biased region" description="Basic and acidic residues" evidence="1">
    <location>
        <begin position="35"/>
        <end position="47"/>
    </location>
</feature>
<evidence type="ECO:0000313" key="3">
    <source>
        <dbReference type="Proteomes" id="UP001143372"/>
    </source>
</evidence>
<dbReference type="Proteomes" id="UP001143372">
    <property type="component" value="Unassembled WGS sequence"/>
</dbReference>
<evidence type="ECO:0000313" key="2">
    <source>
        <dbReference type="EMBL" id="GLK69628.1"/>
    </source>
</evidence>
<reference evidence="2" key="2">
    <citation type="submission" date="2023-01" db="EMBL/GenBank/DDBJ databases">
        <authorList>
            <person name="Sun Q."/>
            <person name="Evtushenko L."/>
        </authorList>
    </citation>
    <scope>NUCLEOTIDE SEQUENCE</scope>
    <source>
        <strain evidence="2">VKM B-2347</strain>
    </source>
</reference>
<dbReference type="RefSeq" id="WP_271169846.1">
    <property type="nucleotide sequence ID" value="NZ_BSFI01000022.1"/>
</dbReference>
<name>A0A9W6MX22_9HYPH</name>
<accession>A0A9W6MX22</accession>
<protein>
    <submittedName>
        <fullName evidence="2">Uncharacterized protein</fullName>
    </submittedName>
</protein>
<dbReference type="PROSITE" id="PS51257">
    <property type="entry name" value="PROKAR_LIPOPROTEIN"/>
    <property type="match status" value="1"/>
</dbReference>
<proteinExistence type="predicted"/>
<dbReference type="EMBL" id="BSFI01000022">
    <property type="protein sequence ID" value="GLK69628.1"/>
    <property type="molecule type" value="Genomic_DNA"/>
</dbReference>
<evidence type="ECO:0000256" key="1">
    <source>
        <dbReference type="SAM" id="MobiDB-lite"/>
    </source>
</evidence>
<dbReference type="AlphaFoldDB" id="A0A9W6MX22"/>
<reference evidence="2" key="1">
    <citation type="journal article" date="2014" name="Int. J. Syst. Evol. Microbiol.">
        <title>Complete genome sequence of Corynebacterium casei LMG S-19264T (=DSM 44701T), isolated from a smear-ripened cheese.</title>
        <authorList>
            <consortium name="US DOE Joint Genome Institute (JGI-PGF)"/>
            <person name="Walter F."/>
            <person name="Albersmeier A."/>
            <person name="Kalinowski J."/>
            <person name="Ruckert C."/>
        </authorList>
    </citation>
    <scope>NUCLEOTIDE SEQUENCE</scope>
    <source>
        <strain evidence="2">VKM B-2347</strain>
    </source>
</reference>
<feature type="region of interest" description="Disordered" evidence="1">
    <location>
        <begin position="31"/>
        <end position="75"/>
    </location>
</feature>
<keyword evidence="3" id="KW-1185">Reference proteome</keyword>
<gene>
    <name evidence="2" type="ORF">GCM10008179_32660</name>
</gene>
<organism evidence="2 3">
    <name type="scientific">Hansschlegelia plantiphila</name>
    <dbReference type="NCBI Taxonomy" id="374655"/>
    <lineage>
        <taxon>Bacteria</taxon>
        <taxon>Pseudomonadati</taxon>
        <taxon>Pseudomonadota</taxon>
        <taxon>Alphaproteobacteria</taxon>
        <taxon>Hyphomicrobiales</taxon>
        <taxon>Methylopilaceae</taxon>
        <taxon>Hansschlegelia</taxon>
    </lineage>
</organism>